<dbReference type="VEuPathDB" id="FungiDB:HpaG807350"/>
<feature type="compositionally biased region" description="Polar residues" evidence="1">
    <location>
        <begin position="46"/>
        <end position="55"/>
    </location>
</feature>
<evidence type="ECO:0000256" key="1">
    <source>
        <dbReference type="SAM" id="MobiDB-lite"/>
    </source>
</evidence>
<feature type="region of interest" description="Disordered" evidence="1">
    <location>
        <begin position="34"/>
        <end position="55"/>
    </location>
</feature>
<dbReference type="EnsemblProtists" id="HpaT807350">
    <property type="protein sequence ID" value="HpaP807350"/>
    <property type="gene ID" value="HpaG807350"/>
</dbReference>
<evidence type="ECO:0000313" key="3">
    <source>
        <dbReference type="Proteomes" id="UP000011713"/>
    </source>
</evidence>
<name>M4BLR5_HYAAE</name>
<sequence>MALCLHNQSTEFHVNGWIEKQFNNNSILHLFRPRNGRIDSGPPTRNGRSTPNTTLYPKFVNWSQ</sequence>
<evidence type="ECO:0000313" key="2">
    <source>
        <dbReference type="EnsemblProtists" id="HpaP807350"/>
    </source>
</evidence>
<dbReference type="InParanoid" id="M4BLR5"/>
<organism evidence="2 3">
    <name type="scientific">Hyaloperonospora arabidopsidis (strain Emoy2)</name>
    <name type="common">Downy mildew agent</name>
    <name type="synonym">Peronospora arabidopsidis</name>
    <dbReference type="NCBI Taxonomy" id="559515"/>
    <lineage>
        <taxon>Eukaryota</taxon>
        <taxon>Sar</taxon>
        <taxon>Stramenopiles</taxon>
        <taxon>Oomycota</taxon>
        <taxon>Peronosporomycetes</taxon>
        <taxon>Peronosporales</taxon>
        <taxon>Peronosporaceae</taxon>
        <taxon>Hyaloperonospora</taxon>
    </lineage>
</organism>
<accession>M4BLR5</accession>
<dbReference type="EMBL" id="JH598389">
    <property type="status" value="NOT_ANNOTATED_CDS"/>
    <property type="molecule type" value="Genomic_DNA"/>
</dbReference>
<dbReference type="Proteomes" id="UP000011713">
    <property type="component" value="Unassembled WGS sequence"/>
</dbReference>
<dbReference type="HOGENOM" id="CLU_2872426_0_0_1"/>
<dbReference type="AlphaFoldDB" id="M4BLR5"/>
<reference evidence="3" key="1">
    <citation type="journal article" date="2010" name="Science">
        <title>Signatures of adaptation to obligate biotrophy in the Hyaloperonospora arabidopsidis genome.</title>
        <authorList>
            <person name="Baxter L."/>
            <person name="Tripathy S."/>
            <person name="Ishaque N."/>
            <person name="Boot N."/>
            <person name="Cabral A."/>
            <person name="Kemen E."/>
            <person name="Thines M."/>
            <person name="Ah-Fong A."/>
            <person name="Anderson R."/>
            <person name="Badejoko W."/>
            <person name="Bittner-Eddy P."/>
            <person name="Boore J.L."/>
            <person name="Chibucos M.C."/>
            <person name="Coates M."/>
            <person name="Dehal P."/>
            <person name="Delehaunty K."/>
            <person name="Dong S."/>
            <person name="Downton P."/>
            <person name="Dumas B."/>
            <person name="Fabro G."/>
            <person name="Fronick C."/>
            <person name="Fuerstenberg S.I."/>
            <person name="Fulton L."/>
            <person name="Gaulin E."/>
            <person name="Govers F."/>
            <person name="Hughes L."/>
            <person name="Humphray S."/>
            <person name="Jiang R.H."/>
            <person name="Judelson H."/>
            <person name="Kamoun S."/>
            <person name="Kyung K."/>
            <person name="Meijer H."/>
            <person name="Minx P."/>
            <person name="Morris P."/>
            <person name="Nelson J."/>
            <person name="Phuntumart V."/>
            <person name="Qutob D."/>
            <person name="Rehmany A."/>
            <person name="Rougon-Cardoso A."/>
            <person name="Ryden P."/>
            <person name="Torto-Alalibo T."/>
            <person name="Studholme D."/>
            <person name="Wang Y."/>
            <person name="Win J."/>
            <person name="Wood J."/>
            <person name="Clifton S.W."/>
            <person name="Rogers J."/>
            <person name="Van den Ackerveken G."/>
            <person name="Jones J.D."/>
            <person name="McDowell J.M."/>
            <person name="Beynon J."/>
            <person name="Tyler B.M."/>
        </authorList>
    </citation>
    <scope>NUCLEOTIDE SEQUENCE [LARGE SCALE GENOMIC DNA]</scope>
    <source>
        <strain evidence="3">Emoy2</strain>
    </source>
</reference>
<protein>
    <submittedName>
        <fullName evidence="2">Uncharacterized protein</fullName>
    </submittedName>
</protein>
<keyword evidence="3" id="KW-1185">Reference proteome</keyword>
<proteinExistence type="predicted"/>
<reference evidence="2" key="2">
    <citation type="submission" date="2015-06" db="UniProtKB">
        <authorList>
            <consortium name="EnsemblProtists"/>
        </authorList>
    </citation>
    <scope>IDENTIFICATION</scope>
    <source>
        <strain evidence="2">Emoy2</strain>
    </source>
</reference>